<feature type="transmembrane region" description="Helical" evidence="1">
    <location>
        <begin position="114"/>
        <end position="131"/>
    </location>
</feature>
<gene>
    <name evidence="2" type="ORF">D0X99_06630</name>
</gene>
<dbReference type="Pfam" id="PF04657">
    <property type="entry name" value="DMT_YdcZ"/>
    <property type="match status" value="1"/>
</dbReference>
<dbReference type="GO" id="GO:0005886">
    <property type="term" value="C:plasma membrane"/>
    <property type="evidence" value="ECO:0007669"/>
    <property type="project" value="TreeGrafter"/>
</dbReference>
<accession>A0A418PV57</accession>
<feature type="transmembrane region" description="Helical" evidence="1">
    <location>
        <begin position="176"/>
        <end position="194"/>
    </location>
</feature>
<dbReference type="Proteomes" id="UP000283522">
    <property type="component" value="Unassembled WGS sequence"/>
</dbReference>
<sequence length="227" mass="24781">MNLPLSPPRSNSGVRAPHRCVRLRCRSDQNTKPTLFGIRCSLYLLQGPIKPKGPEGSKRPPPLSLISQKSTFNFPIPLFKPMNKFHFLTILAGLTLPLQIAFNNKLTTFSGNPVTSSLISFSVGTIALLIYSLSKLTELQKSLHQVHQAPIYAWMGGLVGAFYIITTVVASPRIGIATFLTLVIGGQLVMSLLLDHYGWLGTPIKPINLSKILGMILVVGGILLIKK</sequence>
<reference evidence="2 3" key="1">
    <citation type="submission" date="2018-09" db="EMBL/GenBank/DDBJ databases">
        <authorList>
            <person name="Wang X."/>
            <person name="Du Z."/>
        </authorList>
    </citation>
    <scope>NUCLEOTIDE SEQUENCE [LARGE SCALE GENOMIC DNA]</scope>
    <source>
        <strain evidence="2 3">N3</strain>
    </source>
</reference>
<dbReference type="PANTHER" id="PTHR34821:SF2">
    <property type="entry name" value="INNER MEMBRANE PROTEIN YDCZ"/>
    <property type="match status" value="1"/>
</dbReference>
<keyword evidence="1" id="KW-0472">Membrane</keyword>
<feature type="transmembrane region" description="Helical" evidence="1">
    <location>
        <begin position="151"/>
        <end position="170"/>
    </location>
</feature>
<evidence type="ECO:0000313" key="3">
    <source>
        <dbReference type="Proteomes" id="UP000283522"/>
    </source>
</evidence>
<evidence type="ECO:0000313" key="2">
    <source>
        <dbReference type="EMBL" id="RIW17399.1"/>
    </source>
</evidence>
<dbReference type="EMBL" id="QXML01000002">
    <property type="protein sequence ID" value="RIW17399.1"/>
    <property type="molecule type" value="Genomic_DNA"/>
</dbReference>
<proteinExistence type="predicted"/>
<protein>
    <submittedName>
        <fullName evidence="2">DMT family transporter</fullName>
    </submittedName>
</protein>
<keyword evidence="3" id="KW-1185">Reference proteome</keyword>
<dbReference type="InterPro" id="IPR006750">
    <property type="entry name" value="YdcZ"/>
</dbReference>
<comment type="caution">
    <text evidence="2">The sequence shown here is derived from an EMBL/GenBank/DDBJ whole genome shotgun (WGS) entry which is preliminary data.</text>
</comment>
<evidence type="ECO:0000256" key="1">
    <source>
        <dbReference type="SAM" id="Phobius"/>
    </source>
</evidence>
<keyword evidence="1" id="KW-0812">Transmembrane</keyword>
<keyword evidence="1" id="KW-1133">Transmembrane helix</keyword>
<name>A0A418PV57_9BACT</name>
<dbReference type="PANTHER" id="PTHR34821">
    <property type="entry name" value="INNER MEMBRANE PROTEIN YDCZ"/>
    <property type="match status" value="1"/>
</dbReference>
<organism evidence="2 3">
    <name type="scientific">Algoriphagus lacus</name>
    <dbReference type="NCBI Taxonomy" id="2056311"/>
    <lineage>
        <taxon>Bacteria</taxon>
        <taxon>Pseudomonadati</taxon>
        <taxon>Bacteroidota</taxon>
        <taxon>Cytophagia</taxon>
        <taxon>Cytophagales</taxon>
        <taxon>Cyclobacteriaceae</taxon>
        <taxon>Algoriphagus</taxon>
    </lineage>
</organism>
<feature type="transmembrane region" description="Helical" evidence="1">
    <location>
        <begin position="85"/>
        <end position="102"/>
    </location>
</feature>
<feature type="transmembrane region" description="Helical" evidence="1">
    <location>
        <begin position="206"/>
        <end position="225"/>
    </location>
</feature>
<dbReference type="AlphaFoldDB" id="A0A418PV57"/>